<feature type="domain" description="RIO-type" evidence="9">
    <location>
        <begin position="4"/>
        <end position="95"/>
    </location>
</feature>
<evidence type="ECO:0000256" key="2">
    <source>
        <dbReference type="ARBA" id="ARBA00022527"/>
    </source>
</evidence>
<dbReference type="Proteomes" id="UP000739565">
    <property type="component" value="Unassembled WGS sequence"/>
</dbReference>
<dbReference type="InterPro" id="IPR018934">
    <property type="entry name" value="RIO_dom"/>
</dbReference>
<dbReference type="GO" id="GO:0005524">
    <property type="term" value="F:ATP binding"/>
    <property type="evidence" value="ECO:0007669"/>
    <property type="project" value="UniProtKB-KW"/>
</dbReference>
<evidence type="ECO:0000256" key="5">
    <source>
        <dbReference type="ARBA" id="ARBA00022777"/>
    </source>
</evidence>
<evidence type="ECO:0000256" key="4">
    <source>
        <dbReference type="ARBA" id="ARBA00022741"/>
    </source>
</evidence>
<evidence type="ECO:0000256" key="8">
    <source>
        <dbReference type="ARBA" id="ARBA00048679"/>
    </source>
</evidence>
<keyword evidence="4" id="KW-0547">Nucleotide-binding</keyword>
<evidence type="ECO:0000313" key="10">
    <source>
        <dbReference type="EMBL" id="MBZ1350672.1"/>
    </source>
</evidence>
<evidence type="ECO:0000256" key="7">
    <source>
        <dbReference type="ARBA" id="ARBA00047899"/>
    </source>
</evidence>
<dbReference type="EC" id="2.7.11.1" evidence="1"/>
<keyword evidence="5" id="KW-0418">Kinase</keyword>
<proteinExistence type="predicted"/>
<dbReference type="InterPro" id="IPR011009">
    <property type="entry name" value="Kinase-like_dom_sf"/>
</dbReference>
<evidence type="ECO:0000256" key="1">
    <source>
        <dbReference type="ARBA" id="ARBA00012513"/>
    </source>
</evidence>
<comment type="catalytic activity">
    <reaction evidence="7">
        <text>L-threonyl-[protein] + ATP = O-phospho-L-threonyl-[protein] + ADP + H(+)</text>
        <dbReference type="Rhea" id="RHEA:46608"/>
        <dbReference type="Rhea" id="RHEA-COMP:11060"/>
        <dbReference type="Rhea" id="RHEA-COMP:11605"/>
        <dbReference type="ChEBI" id="CHEBI:15378"/>
        <dbReference type="ChEBI" id="CHEBI:30013"/>
        <dbReference type="ChEBI" id="CHEBI:30616"/>
        <dbReference type="ChEBI" id="CHEBI:61977"/>
        <dbReference type="ChEBI" id="CHEBI:456216"/>
        <dbReference type="EC" id="2.7.11.1"/>
    </reaction>
</comment>
<keyword evidence="3" id="KW-0808">Transferase</keyword>
<keyword evidence="11" id="KW-1185">Reference proteome</keyword>
<gene>
    <name evidence="10" type="ORF">KZZ10_08445</name>
</gene>
<evidence type="ECO:0000313" key="11">
    <source>
        <dbReference type="Proteomes" id="UP000739565"/>
    </source>
</evidence>
<keyword evidence="2" id="KW-0723">Serine/threonine-protein kinase</keyword>
<dbReference type="GO" id="GO:0004674">
    <property type="term" value="F:protein serine/threonine kinase activity"/>
    <property type="evidence" value="ECO:0007669"/>
    <property type="project" value="UniProtKB-KW"/>
</dbReference>
<evidence type="ECO:0000256" key="3">
    <source>
        <dbReference type="ARBA" id="ARBA00022679"/>
    </source>
</evidence>
<comment type="catalytic activity">
    <reaction evidence="8">
        <text>L-seryl-[protein] + ATP = O-phospho-L-seryl-[protein] + ADP + H(+)</text>
        <dbReference type="Rhea" id="RHEA:17989"/>
        <dbReference type="Rhea" id="RHEA-COMP:9863"/>
        <dbReference type="Rhea" id="RHEA-COMP:11604"/>
        <dbReference type="ChEBI" id="CHEBI:15378"/>
        <dbReference type="ChEBI" id="CHEBI:29999"/>
        <dbReference type="ChEBI" id="CHEBI:30616"/>
        <dbReference type="ChEBI" id="CHEBI:83421"/>
        <dbReference type="ChEBI" id="CHEBI:456216"/>
        <dbReference type="EC" id="2.7.11.1"/>
    </reaction>
</comment>
<accession>A0A953N852</accession>
<sequence>MRTTLSDEARKLEFLSRHGWRVPNVWRHMSDVLVLEYVGQDLPYLIRIDTPAARLIWMDRAARDLAAFHRAGFVHGGAQLRNLMCEGDVLTRIDFEENIGEALSRPLGQAYDVYQMVSSMAGLRGKQFGMTERQDLSLRLLQAYLVANPDPSVKEALQRIASTMGCIQKYLGWLLKCLPGRDVRGFLYVTDALRLSLPDE</sequence>
<protein>
    <recommendedName>
        <fullName evidence="1">non-specific serine/threonine protein kinase</fullName>
        <ecNumber evidence="1">2.7.11.1</ecNumber>
    </recommendedName>
</protein>
<organism evidence="10 11">
    <name type="scientific">Zwartia hollandica</name>
    <dbReference type="NCBI Taxonomy" id="324606"/>
    <lineage>
        <taxon>Bacteria</taxon>
        <taxon>Pseudomonadati</taxon>
        <taxon>Pseudomonadota</taxon>
        <taxon>Betaproteobacteria</taxon>
        <taxon>Burkholderiales</taxon>
        <taxon>Alcaligenaceae</taxon>
        <taxon>Zwartia</taxon>
    </lineage>
</organism>
<comment type="caution">
    <text evidence="10">The sequence shown here is derived from an EMBL/GenBank/DDBJ whole genome shotgun (WGS) entry which is preliminary data.</text>
</comment>
<name>A0A953N852_9BURK</name>
<dbReference type="AlphaFoldDB" id="A0A953N852"/>
<dbReference type="EMBL" id="JAHXRI010000007">
    <property type="protein sequence ID" value="MBZ1350672.1"/>
    <property type="molecule type" value="Genomic_DNA"/>
</dbReference>
<reference evidence="10" key="1">
    <citation type="submission" date="2021-07" db="EMBL/GenBank/DDBJ databases">
        <title>New genus and species of the family Alcaligenaceae.</title>
        <authorList>
            <person name="Hahn M.W."/>
        </authorList>
    </citation>
    <scope>NUCLEOTIDE SEQUENCE</scope>
    <source>
        <strain evidence="10">LF4-65</strain>
    </source>
</reference>
<dbReference type="SUPFAM" id="SSF56112">
    <property type="entry name" value="Protein kinase-like (PK-like)"/>
    <property type="match status" value="1"/>
</dbReference>
<keyword evidence="6" id="KW-0067">ATP-binding</keyword>
<evidence type="ECO:0000256" key="6">
    <source>
        <dbReference type="ARBA" id="ARBA00022840"/>
    </source>
</evidence>
<evidence type="ECO:0000259" key="9">
    <source>
        <dbReference type="Pfam" id="PF01163"/>
    </source>
</evidence>
<dbReference type="Pfam" id="PF01163">
    <property type="entry name" value="RIO1"/>
    <property type="match status" value="1"/>
</dbReference>